<protein>
    <submittedName>
        <fullName evidence="1">Uncharacterized protein</fullName>
    </submittedName>
</protein>
<name>A0A5B0P1N0_PUCGR</name>
<gene>
    <name evidence="1" type="ORF">PGT21_035202</name>
</gene>
<proteinExistence type="predicted"/>
<evidence type="ECO:0000313" key="2">
    <source>
        <dbReference type="Proteomes" id="UP000324748"/>
    </source>
</evidence>
<sequence length="108" mass="12344">MFLLDRLLTNSVMEESGNQSTVLKQHIYILVRIRDMDPGAYLETEVGRVEPFGNWDLGISERAVYHERCSGIVHSVNHCHSSTLHMCCSLRSGQARPEERVMNTRLTI</sequence>
<dbReference type="Proteomes" id="UP000324748">
    <property type="component" value="Unassembled WGS sequence"/>
</dbReference>
<evidence type="ECO:0000313" key="1">
    <source>
        <dbReference type="EMBL" id="KAA1095063.1"/>
    </source>
</evidence>
<organism evidence="1 2">
    <name type="scientific">Puccinia graminis f. sp. tritici</name>
    <dbReference type="NCBI Taxonomy" id="56615"/>
    <lineage>
        <taxon>Eukaryota</taxon>
        <taxon>Fungi</taxon>
        <taxon>Dikarya</taxon>
        <taxon>Basidiomycota</taxon>
        <taxon>Pucciniomycotina</taxon>
        <taxon>Pucciniomycetes</taxon>
        <taxon>Pucciniales</taxon>
        <taxon>Pucciniaceae</taxon>
        <taxon>Puccinia</taxon>
    </lineage>
</organism>
<dbReference type="AlphaFoldDB" id="A0A5B0P1N0"/>
<reference evidence="1 2" key="1">
    <citation type="submission" date="2019-05" db="EMBL/GenBank/DDBJ databases">
        <title>Emergence of the Ug99 lineage of the wheat stem rust pathogen through somatic hybridization.</title>
        <authorList>
            <person name="Li F."/>
            <person name="Upadhyaya N.M."/>
            <person name="Sperschneider J."/>
            <person name="Matny O."/>
            <person name="Nguyen-Phuc H."/>
            <person name="Mago R."/>
            <person name="Raley C."/>
            <person name="Miller M.E."/>
            <person name="Silverstein K.A.T."/>
            <person name="Henningsen E."/>
            <person name="Hirsch C.D."/>
            <person name="Visser B."/>
            <person name="Pretorius Z.A."/>
            <person name="Steffenson B.J."/>
            <person name="Schwessinger B."/>
            <person name="Dodds P.N."/>
            <person name="Figueroa M."/>
        </authorList>
    </citation>
    <scope>NUCLEOTIDE SEQUENCE [LARGE SCALE GENOMIC DNA]</scope>
    <source>
        <strain evidence="1">21-0</strain>
    </source>
</reference>
<keyword evidence="2" id="KW-1185">Reference proteome</keyword>
<dbReference type="EMBL" id="VSWC01000079">
    <property type="protein sequence ID" value="KAA1095063.1"/>
    <property type="molecule type" value="Genomic_DNA"/>
</dbReference>
<comment type="caution">
    <text evidence="1">The sequence shown here is derived from an EMBL/GenBank/DDBJ whole genome shotgun (WGS) entry which is preliminary data.</text>
</comment>
<accession>A0A5B0P1N0</accession>